<dbReference type="AlphaFoldDB" id="A0A0X8X0S8"/>
<gene>
    <name evidence="1" type="ORF">MgSA37_01884</name>
</gene>
<evidence type="ECO:0000313" key="1">
    <source>
        <dbReference type="EMBL" id="BAU53714.1"/>
    </source>
</evidence>
<dbReference type="Pfam" id="PF13302">
    <property type="entry name" value="Acetyltransf_3"/>
    <property type="match status" value="1"/>
</dbReference>
<keyword evidence="2" id="KW-1185">Reference proteome</keyword>
<dbReference type="Gene3D" id="3.40.630.30">
    <property type="match status" value="1"/>
</dbReference>
<dbReference type="InterPro" id="IPR016181">
    <property type="entry name" value="Acyl_CoA_acyltransferase"/>
</dbReference>
<accession>A0A0X8X0S8</accession>
<dbReference type="SUPFAM" id="SSF55729">
    <property type="entry name" value="Acyl-CoA N-acyltransferases (Nat)"/>
    <property type="match status" value="1"/>
</dbReference>
<dbReference type="InterPro" id="IPR000182">
    <property type="entry name" value="GNAT_dom"/>
</dbReference>
<evidence type="ECO:0000313" key="2">
    <source>
        <dbReference type="Proteomes" id="UP000218263"/>
    </source>
</evidence>
<dbReference type="Proteomes" id="UP000218263">
    <property type="component" value="Chromosome"/>
</dbReference>
<protein>
    <submittedName>
        <fullName evidence="1">Uncharacterized protein</fullName>
    </submittedName>
</protein>
<dbReference type="KEGG" id="mgot:MgSA37_01884"/>
<dbReference type="GO" id="GO:0016747">
    <property type="term" value="F:acyltransferase activity, transferring groups other than amino-acyl groups"/>
    <property type="evidence" value="ECO:0007669"/>
    <property type="project" value="InterPro"/>
</dbReference>
<reference evidence="1 2" key="1">
    <citation type="submission" date="2015-12" db="EMBL/GenBank/DDBJ databases">
        <title>Genome sequence of Mucilaginibacter gotjawali.</title>
        <authorList>
            <person name="Lee J.S."/>
            <person name="Lee K.C."/>
            <person name="Kim K.K."/>
            <person name="Lee B.W."/>
        </authorList>
    </citation>
    <scope>NUCLEOTIDE SEQUENCE [LARGE SCALE GENOMIC DNA]</scope>
    <source>
        <strain evidence="1 2">SA3-7</strain>
    </source>
</reference>
<name>A0A0X8X0S8_9SPHI</name>
<proteinExistence type="predicted"/>
<dbReference type="OrthoDB" id="9788916at2"/>
<organism evidence="1 2">
    <name type="scientific">Mucilaginibacter gotjawali</name>
    <dbReference type="NCBI Taxonomy" id="1550579"/>
    <lineage>
        <taxon>Bacteria</taxon>
        <taxon>Pseudomonadati</taxon>
        <taxon>Bacteroidota</taxon>
        <taxon>Sphingobacteriia</taxon>
        <taxon>Sphingobacteriales</taxon>
        <taxon>Sphingobacteriaceae</taxon>
        <taxon>Mucilaginibacter</taxon>
    </lineage>
</organism>
<sequence length="106" mass="12469">MNYLLYGLESPRLFFREMKSYDYDTWLEYFSDPKTAEHWFFERKIPELACEDWYLSQFARSNRDQGGMNAILEKGSGKLIGHCGLLIQQVDGIQELEIGYGLLPEF</sequence>
<dbReference type="EMBL" id="AP017313">
    <property type="protein sequence ID" value="BAU53714.1"/>
    <property type="molecule type" value="Genomic_DNA"/>
</dbReference>